<name>A0A803QII4_CANSA</name>
<dbReference type="Gramene" id="evm.model.10.1116">
    <property type="protein sequence ID" value="cds.evm.model.10.1116"/>
    <property type="gene ID" value="evm.TU.10.1116"/>
</dbReference>
<dbReference type="EMBL" id="UZAU01000818">
    <property type="status" value="NOT_ANNOTATED_CDS"/>
    <property type="molecule type" value="Genomic_DNA"/>
</dbReference>
<evidence type="ECO:0000313" key="2">
    <source>
        <dbReference type="EnsemblPlants" id="cds.evm.model.10.1116"/>
    </source>
</evidence>
<keyword evidence="1" id="KW-0732">Signal</keyword>
<dbReference type="Proteomes" id="UP000596661">
    <property type="component" value="Unassembled WGS sequence"/>
</dbReference>
<protein>
    <submittedName>
        <fullName evidence="2">Uncharacterized protein</fullName>
    </submittedName>
</protein>
<feature type="signal peptide" evidence="1">
    <location>
        <begin position="1"/>
        <end position="16"/>
    </location>
</feature>
<accession>A0A803QII4</accession>
<dbReference type="EnsemblPlants" id="evm.model.10.1116">
    <property type="protein sequence ID" value="cds.evm.model.10.1116"/>
    <property type="gene ID" value="evm.TU.10.1116"/>
</dbReference>
<evidence type="ECO:0000313" key="3">
    <source>
        <dbReference type="Proteomes" id="UP000596661"/>
    </source>
</evidence>
<reference evidence="2" key="1">
    <citation type="submission" date="2021-03" db="UniProtKB">
        <authorList>
            <consortium name="EnsemblPlants"/>
        </authorList>
    </citation>
    <scope>IDENTIFICATION</scope>
</reference>
<sequence length="220" mass="25686">MNMALLSKLGWMVVHGQHMVWVQMLLDKYCFKIGFWQIEKHGADSSCWKSLLEARRICVEGARILIAGEDYGSKKGFVNLDSFHWNNLLDFGLWWSTIQDPEIQLFTACICEMIWKWPNTALFTDKQCSVDGVFFDCLRRIWMNSQRTRPNLIWRSPLLLVLCCILQWRVMITGVSKLMPRWWTLKWDLLQSISSSSSPIHGSQLGFLMLRTSLKGNYAE</sequence>
<keyword evidence="3" id="KW-1185">Reference proteome</keyword>
<dbReference type="AlphaFoldDB" id="A0A803QII4"/>
<feature type="chain" id="PRO_5030933105" evidence="1">
    <location>
        <begin position="17"/>
        <end position="220"/>
    </location>
</feature>
<proteinExistence type="predicted"/>
<organism evidence="2 3">
    <name type="scientific">Cannabis sativa</name>
    <name type="common">Hemp</name>
    <name type="synonym">Marijuana</name>
    <dbReference type="NCBI Taxonomy" id="3483"/>
    <lineage>
        <taxon>Eukaryota</taxon>
        <taxon>Viridiplantae</taxon>
        <taxon>Streptophyta</taxon>
        <taxon>Embryophyta</taxon>
        <taxon>Tracheophyta</taxon>
        <taxon>Spermatophyta</taxon>
        <taxon>Magnoliopsida</taxon>
        <taxon>eudicotyledons</taxon>
        <taxon>Gunneridae</taxon>
        <taxon>Pentapetalae</taxon>
        <taxon>rosids</taxon>
        <taxon>fabids</taxon>
        <taxon>Rosales</taxon>
        <taxon>Cannabaceae</taxon>
        <taxon>Cannabis</taxon>
    </lineage>
</organism>
<evidence type="ECO:0000256" key="1">
    <source>
        <dbReference type="SAM" id="SignalP"/>
    </source>
</evidence>